<dbReference type="STRING" id="927083.DB32_002618"/>
<dbReference type="Proteomes" id="UP000034883">
    <property type="component" value="Chromosome"/>
</dbReference>
<reference evidence="1 2" key="1">
    <citation type="submission" date="2015-03" db="EMBL/GenBank/DDBJ databases">
        <title>Genome assembly of Sandaracinus amylolyticus DSM 53668.</title>
        <authorList>
            <person name="Sharma G."/>
            <person name="Subramanian S."/>
        </authorList>
    </citation>
    <scope>NUCLEOTIDE SEQUENCE [LARGE SCALE GENOMIC DNA]</scope>
    <source>
        <strain evidence="1 2">DSM 53668</strain>
    </source>
</reference>
<keyword evidence="2" id="KW-1185">Reference proteome</keyword>
<protein>
    <submittedName>
        <fullName evidence="1">Uncharacterized protein</fullName>
    </submittedName>
</protein>
<evidence type="ECO:0000313" key="1">
    <source>
        <dbReference type="EMBL" id="AKF05469.1"/>
    </source>
</evidence>
<dbReference type="AlphaFoldDB" id="A0A0F6SEM8"/>
<gene>
    <name evidence="1" type="ORF">DB32_002618</name>
</gene>
<organism evidence="1 2">
    <name type="scientific">Sandaracinus amylolyticus</name>
    <dbReference type="NCBI Taxonomy" id="927083"/>
    <lineage>
        <taxon>Bacteria</taxon>
        <taxon>Pseudomonadati</taxon>
        <taxon>Myxococcota</taxon>
        <taxon>Polyangia</taxon>
        <taxon>Polyangiales</taxon>
        <taxon>Sandaracinaceae</taxon>
        <taxon>Sandaracinus</taxon>
    </lineage>
</organism>
<dbReference type="KEGG" id="samy:DB32_002618"/>
<dbReference type="EMBL" id="CP011125">
    <property type="protein sequence ID" value="AKF05469.1"/>
    <property type="molecule type" value="Genomic_DNA"/>
</dbReference>
<evidence type="ECO:0000313" key="2">
    <source>
        <dbReference type="Proteomes" id="UP000034883"/>
    </source>
</evidence>
<accession>A0A0F6SEM8</accession>
<dbReference type="RefSeq" id="WP_053232705.1">
    <property type="nucleotide sequence ID" value="NZ_CP011125.1"/>
</dbReference>
<sequence>MSAVPELRRAALARASSMRDGRVAEVLRRSIPQVFERAGDAWESSDGTVRAIDVRLAVDGHALGLCETFPSVRDAVIATITAEAPRVLGASVVELAIVWGVRERSVEAGYRDDGGEPLDRGFGDDVKRALVGFLRASGDDESARALAGGELEIGAREIDVIGARVDASKLEPALAALYGRSMRVIVR</sequence>
<name>A0A0F6SEM8_9BACT</name>
<proteinExistence type="predicted"/>